<evidence type="ECO:0000313" key="3">
    <source>
        <dbReference type="EMBL" id="MEO1783131.1"/>
    </source>
</evidence>
<dbReference type="RefSeq" id="WP_161868214.1">
    <property type="nucleotide sequence ID" value="NZ_MAEI02000001.1"/>
</dbReference>
<dbReference type="PANTHER" id="PTHR42693">
    <property type="entry name" value="ARYLSULFATASE FAMILY MEMBER"/>
    <property type="match status" value="1"/>
</dbReference>
<reference evidence="3" key="2">
    <citation type="submission" date="2024-02" db="EMBL/GenBank/DDBJ databases">
        <title>The Genome Sequence of Enterococcus diestrammenae JM9A.</title>
        <authorList>
            <person name="Earl A."/>
            <person name="Manson A."/>
            <person name="Gilmore M."/>
            <person name="Sanders J."/>
            <person name="Shea T."/>
            <person name="Howe W."/>
            <person name="Livny J."/>
            <person name="Cuomo C."/>
            <person name="Neafsey D."/>
            <person name="Birren B."/>
        </authorList>
    </citation>
    <scope>NUCLEOTIDE SEQUENCE</scope>
    <source>
        <strain evidence="3">JM9A</strain>
    </source>
</reference>
<keyword evidence="4" id="KW-1185">Reference proteome</keyword>
<comment type="caution">
    <text evidence="3">The sequence shown here is derived from an EMBL/GenBank/DDBJ whole genome shotgun (WGS) entry which is preliminary data.</text>
</comment>
<name>A0ABV0F7P2_9ENTE</name>
<sequence length="506" mass="57733">MTKQPNILFIVTDQQRKDTLSTYGNLPVNTPNLDALADASLNFDNAYAVCPICTPARASMQTGLYPMHHGMLTNSYNYGTMVQELPDTPELLSRRLAAAGYQVGYTGKWHLGTGAEAVRKDQYIQQFMGNIHFAELAQNTRSVPTTVGYQGDDFPGHGFGGYIYDELKAYVASLGKETKIEHVISGNYTSHQAGEITSGLDTTIEHFLVERTKKWLTEFKQQEEPWYFQLNFWGPHEPFYAPTEFLDQYRDLEIEPWANYAGDSENKPRIHDVKRANNTDWEEFVPYIRHYYANMSHIDYQIGRLLDFLKEQGLYEDTLIIFSSDHGESLGIHNGLCDKAIFMYEEITSVPLLMKLPRGMEATSVSLAADGKLRVPEFVQTCDLYSTILNAAGLPAEAVARDGRSVLPLVQEGEKVSHWRDCVVTECSGIGAVLFSQRALRWQNWKYVFNAGDTDELYDLAEDPGELQNLIDEKLPILEELRQKLEDWMEAQKDNLIFEYRYLCRR</sequence>
<gene>
    <name evidence="3" type="ORF">BAU18_002750</name>
</gene>
<dbReference type="EMBL" id="MAEI02000001">
    <property type="protein sequence ID" value="MEO1783131.1"/>
    <property type="molecule type" value="Genomic_DNA"/>
</dbReference>
<evidence type="ECO:0000313" key="4">
    <source>
        <dbReference type="Proteomes" id="UP001429357"/>
    </source>
</evidence>
<dbReference type="Pfam" id="PF00884">
    <property type="entry name" value="Sulfatase"/>
    <property type="match status" value="1"/>
</dbReference>
<feature type="domain" description="Sulfatase N-terminal" evidence="2">
    <location>
        <begin position="5"/>
        <end position="393"/>
    </location>
</feature>
<dbReference type="Proteomes" id="UP001429357">
    <property type="component" value="Unassembled WGS sequence"/>
</dbReference>
<organism evidence="3 4">
    <name type="scientific">Enterococcus diestrammenae</name>
    <dbReference type="NCBI Taxonomy" id="1155073"/>
    <lineage>
        <taxon>Bacteria</taxon>
        <taxon>Bacillati</taxon>
        <taxon>Bacillota</taxon>
        <taxon>Bacilli</taxon>
        <taxon>Lactobacillales</taxon>
        <taxon>Enterococcaceae</taxon>
        <taxon>Enterococcus</taxon>
    </lineage>
</organism>
<comment type="similarity">
    <text evidence="1">Belongs to the sulfatase family.</text>
</comment>
<dbReference type="InterPro" id="IPR000917">
    <property type="entry name" value="Sulfatase_N"/>
</dbReference>
<dbReference type="InterPro" id="IPR050738">
    <property type="entry name" value="Sulfatase"/>
</dbReference>
<protein>
    <recommendedName>
        <fullName evidence="2">Sulfatase N-terminal domain-containing protein</fullName>
    </recommendedName>
</protein>
<dbReference type="CDD" id="cd16033">
    <property type="entry name" value="sulfatase_like"/>
    <property type="match status" value="1"/>
</dbReference>
<reference evidence="3" key="1">
    <citation type="submission" date="2016-06" db="EMBL/GenBank/DDBJ databases">
        <authorList>
            <person name="Van Tyne D."/>
        </authorList>
    </citation>
    <scope>NUCLEOTIDE SEQUENCE</scope>
    <source>
        <strain evidence="3">JM9A</strain>
    </source>
</reference>
<dbReference type="PANTHER" id="PTHR42693:SF33">
    <property type="entry name" value="ARYLSULFATASE"/>
    <property type="match status" value="1"/>
</dbReference>
<accession>A0ABV0F7P2</accession>
<evidence type="ECO:0000256" key="1">
    <source>
        <dbReference type="ARBA" id="ARBA00008779"/>
    </source>
</evidence>
<dbReference type="Gene3D" id="3.40.720.10">
    <property type="entry name" value="Alkaline Phosphatase, subunit A"/>
    <property type="match status" value="1"/>
</dbReference>
<dbReference type="InterPro" id="IPR017850">
    <property type="entry name" value="Alkaline_phosphatase_core_sf"/>
</dbReference>
<dbReference type="SUPFAM" id="SSF53649">
    <property type="entry name" value="Alkaline phosphatase-like"/>
    <property type="match status" value="1"/>
</dbReference>
<proteinExistence type="inferred from homology"/>
<evidence type="ECO:0000259" key="2">
    <source>
        <dbReference type="Pfam" id="PF00884"/>
    </source>
</evidence>